<dbReference type="NCBIfam" id="TIGR00254">
    <property type="entry name" value="GGDEF"/>
    <property type="match status" value="1"/>
</dbReference>
<comment type="caution">
    <text evidence="3">The sequence shown here is derived from an EMBL/GenBank/DDBJ whole genome shotgun (WGS) entry which is preliminary data.</text>
</comment>
<dbReference type="InterPro" id="IPR029787">
    <property type="entry name" value="Nucleotide_cyclase"/>
</dbReference>
<dbReference type="GO" id="GO:0043709">
    <property type="term" value="P:cell adhesion involved in single-species biofilm formation"/>
    <property type="evidence" value="ECO:0007669"/>
    <property type="project" value="TreeGrafter"/>
</dbReference>
<dbReference type="GO" id="GO:1902201">
    <property type="term" value="P:negative regulation of bacterial-type flagellum-dependent cell motility"/>
    <property type="evidence" value="ECO:0007669"/>
    <property type="project" value="TreeGrafter"/>
</dbReference>
<dbReference type="PANTHER" id="PTHR45138:SF24">
    <property type="entry name" value="DIGUANYLATE CYCLASE DGCC-RELATED"/>
    <property type="match status" value="1"/>
</dbReference>
<proteinExistence type="predicted"/>
<feature type="domain" description="GGDEF" evidence="2">
    <location>
        <begin position="211"/>
        <end position="348"/>
    </location>
</feature>
<dbReference type="Pfam" id="PF01590">
    <property type="entry name" value="GAF"/>
    <property type="match status" value="1"/>
</dbReference>
<name>A0AAE3VP30_9HYPH</name>
<dbReference type="InterPro" id="IPR003018">
    <property type="entry name" value="GAF"/>
</dbReference>
<dbReference type="Gene3D" id="3.30.450.40">
    <property type="match status" value="1"/>
</dbReference>
<dbReference type="SMART" id="SM00065">
    <property type="entry name" value="GAF"/>
    <property type="match status" value="1"/>
</dbReference>
<organism evidence="3 4">
    <name type="scientific">Amorphus orientalis</name>
    <dbReference type="NCBI Taxonomy" id="649198"/>
    <lineage>
        <taxon>Bacteria</taxon>
        <taxon>Pseudomonadati</taxon>
        <taxon>Pseudomonadota</taxon>
        <taxon>Alphaproteobacteria</taxon>
        <taxon>Hyphomicrobiales</taxon>
        <taxon>Amorphaceae</taxon>
        <taxon>Amorphus</taxon>
    </lineage>
</organism>
<evidence type="ECO:0000256" key="1">
    <source>
        <dbReference type="ARBA" id="ARBA00012528"/>
    </source>
</evidence>
<protein>
    <recommendedName>
        <fullName evidence="1">diguanylate cyclase</fullName>
        <ecNumber evidence="1">2.7.7.65</ecNumber>
    </recommendedName>
</protein>
<accession>A0AAE3VP30</accession>
<dbReference type="InterPro" id="IPR043128">
    <property type="entry name" value="Rev_trsase/Diguanyl_cyclase"/>
</dbReference>
<dbReference type="PANTHER" id="PTHR45138">
    <property type="entry name" value="REGULATORY COMPONENTS OF SENSORY TRANSDUCTION SYSTEM"/>
    <property type="match status" value="1"/>
</dbReference>
<dbReference type="SUPFAM" id="SSF55781">
    <property type="entry name" value="GAF domain-like"/>
    <property type="match status" value="1"/>
</dbReference>
<dbReference type="Pfam" id="PF00990">
    <property type="entry name" value="GGDEF"/>
    <property type="match status" value="1"/>
</dbReference>
<evidence type="ECO:0000313" key="4">
    <source>
        <dbReference type="Proteomes" id="UP001229244"/>
    </source>
</evidence>
<dbReference type="CDD" id="cd01949">
    <property type="entry name" value="GGDEF"/>
    <property type="match status" value="1"/>
</dbReference>
<dbReference type="Proteomes" id="UP001229244">
    <property type="component" value="Unassembled WGS sequence"/>
</dbReference>
<dbReference type="FunFam" id="3.30.70.270:FF:000001">
    <property type="entry name" value="Diguanylate cyclase domain protein"/>
    <property type="match status" value="1"/>
</dbReference>
<keyword evidence="4" id="KW-1185">Reference proteome</keyword>
<dbReference type="EC" id="2.7.7.65" evidence="1"/>
<dbReference type="Gene3D" id="3.30.70.270">
    <property type="match status" value="1"/>
</dbReference>
<dbReference type="InterPro" id="IPR050469">
    <property type="entry name" value="Diguanylate_Cyclase"/>
</dbReference>
<sequence length="353" mass="38172">MVNPLNVTIAGGSSGVENDRGNGANPARERTSAIAGLGITDLETLDIFDQVSRIAASALEVPLAFVSLLDGERQWIKTTRCRQMDAAPLTDSFCIHAVDGEDVFVVEDARDDPRFATNRFVVEAPHIRFYAGAPLYAGASIPIGALGVADTSPRQLGPAKREVLSGLAALASRQLDLQREAMMDGLTGAWNRRMLAQVVSAEIRRGNRIGRKFALAMLDLDHFKRLNDEFGHAAGDEVLIEFARLARDNLRPEDWFFRMGGEEFAALIVDSSSTKAEGLIEQLRADLEARGPKLGGRGVTFSSGITDHRPRVLGGSDDDSLPRILARADEALYRAKAGGRNCSVCAGQERIDA</sequence>
<dbReference type="GO" id="GO:0052621">
    <property type="term" value="F:diguanylate cyclase activity"/>
    <property type="evidence" value="ECO:0007669"/>
    <property type="project" value="UniProtKB-EC"/>
</dbReference>
<dbReference type="SUPFAM" id="SSF55073">
    <property type="entry name" value="Nucleotide cyclase"/>
    <property type="match status" value="1"/>
</dbReference>
<gene>
    <name evidence="3" type="ORF">J2S73_001658</name>
</gene>
<dbReference type="InterPro" id="IPR000160">
    <property type="entry name" value="GGDEF_dom"/>
</dbReference>
<dbReference type="GO" id="GO:0005886">
    <property type="term" value="C:plasma membrane"/>
    <property type="evidence" value="ECO:0007669"/>
    <property type="project" value="TreeGrafter"/>
</dbReference>
<dbReference type="PROSITE" id="PS50887">
    <property type="entry name" value="GGDEF"/>
    <property type="match status" value="1"/>
</dbReference>
<dbReference type="AlphaFoldDB" id="A0AAE3VP30"/>
<evidence type="ECO:0000259" key="2">
    <source>
        <dbReference type="PROSITE" id="PS50887"/>
    </source>
</evidence>
<dbReference type="SMART" id="SM00267">
    <property type="entry name" value="GGDEF"/>
    <property type="match status" value="1"/>
</dbReference>
<evidence type="ECO:0000313" key="3">
    <source>
        <dbReference type="EMBL" id="MDQ0315201.1"/>
    </source>
</evidence>
<reference evidence="3" key="1">
    <citation type="submission" date="2023-07" db="EMBL/GenBank/DDBJ databases">
        <title>Genomic Encyclopedia of Type Strains, Phase IV (KMG-IV): sequencing the most valuable type-strain genomes for metagenomic binning, comparative biology and taxonomic classification.</title>
        <authorList>
            <person name="Goeker M."/>
        </authorList>
    </citation>
    <scope>NUCLEOTIDE SEQUENCE</scope>
    <source>
        <strain evidence="3">DSM 21202</strain>
    </source>
</reference>
<dbReference type="RefSeq" id="WP_306885040.1">
    <property type="nucleotide sequence ID" value="NZ_JAUSUL010000002.1"/>
</dbReference>
<dbReference type="EMBL" id="JAUSUL010000002">
    <property type="protein sequence ID" value="MDQ0315201.1"/>
    <property type="molecule type" value="Genomic_DNA"/>
</dbReference>
<dbReference type="InterPro" id="IPR029016">
    <property type="entry name" value="GAF-like_dom_sf"/>
</dbReference>